<dbReference type="SUPFAM" id="SSF52540">
    <property type="entry name" value="P-loop containing nucleoside triphosphate hydrolases"/>
    <property type="match status" value="1"/>
</dbReference>
<name>T0DT46_ALIAG</name>
<dbReference type="PANTHER" id="PTHR42939:SF1">
    <property type="entry name" value="ABC TRANSPORTER ATP-BINDING PROTEIN ALBC-RELATED"/>
    <property type="match status" value="1"/>
</dbReference>
<dbReference type="PANTHER" id="PTHR42939">
    <property type="entry name" value="ABC TRANSPORTER ATP-BINDING PROTEIN ALBC-RELATED"/>
    <property type="match status" value="1"/>
</dbReference>
<dbReference type="GO" id="GO:0016887">
    <property type="term" value="F:ATP hydrolysis activity"/>
    <property type="evidence" value="ECO:0007669"/>
    <property type="project" value="InterPro"/>
</dbReference>
<protein>
    <submittedName>
        <fullName evidence="4">ABC transporter ATP-binding protein</fullName>
    </submittedName>
</protein>
<dbReference type="KEGG" id="aaco:K1I37_13945"/>
<evidence type="ECO:0000313" key="4">
    <source>
        <dbReference type="EMBL" id="UNO47783.1"/>
    </source>
</evidence>
<evidence type="ECO:0000256" key="1">
    <source>
        <dbReference type="ARBA" id="ARBA00022448"/>
    </source>
</evidence>
<dbReference type="GO" id="GO:0005524">
    <property type="term" value="F:ATP binding"/>
    <property type="evidence" value="ECO:0007669"/>
    <property type="project" value="UniProtKB-KW"/>
</dbReference>
<accession>T0DT46</accession>
<keyword evidence="3 4" id="KW-0067">ATP-binding</keyword>
<keyword evidence="2" id="KW-0547">Nucleotide-binding</keyword>
<evidence type="ECO:0000256" key="2">
    <source>
        <dbReference type="ARBA" id="ARBA00022741"/>
    </source>
</evidence>
<dbReference type="InterPro" id="IPR051782">
    <property type="entry name" value="ABC_Transporter_VariousFunc"/>
</dbReference>
<proteinExistence type="predicted"/>
<dbReference type="RefSeq" id="WP_021295216.1">
    <property type="nucleotide sequence ID" value="NZ_AURB01000049.1"/>
</dbReference>
<dbReference type="InterPro" id="IPR003593">
    <property type="entry name" value="AAA+_ATPase"/>
</dbReference>
<reference evidence="5" key="1">
    <citation type="journal article" date="2022" name="G3 (Bethesda)">
        <title>Unveiling the complete genome sequence of Alicyclobacillus acidoterrestris DSM 3922T, a taint-producing strain.</title>
        <authorList>
            <person name="Leonardo I.C."/>
            <person name="Barreto Crespo M.T."/>
            <person name="Gaspar F.B."/>
        </authorList>
    </citation>
    <scope>NUCLEOTIDE SEQUENCE [LARGE SCALE GENOMIC DNA]</scope>
    <source>
        <strain evidence="5">DSM 3922</strain>
    </source>
</reference>
<organism evidence="4 5">
    <name type="scientific">Alicyclobacillus acidoterrestris (strain ATCC 49025 / DSM 3922 / CIP 106132 / NCIMB 13137 / GD3B)</name>
    <dbReference type="NCBI Taxonomy" id="1356854"/>
    <lineage>
        <taxon>Bacteria</taxon>
        <taxon>Bacillati</taxon>
        <taxon>Bacillota</taxon>
        <taxon>Bacilli</taxon>
        <taxon>Bacillales</taxon>
        <taxon>Alicyclobacillaceae</taxon>
        <taxon>Alicyclobacillus</taxon>
    </lineage>
</organism>
<sequence>MTSIVETHDVTKQFGDVTVIDGVSLNVPQGAIYGLVGANGAGKTTLMRMLIGLMWPDAGEVRLFGQVLERDSAQIRQRVHYVAADGSFFKQLQVKDVLTYSRLLYERWDDTRCQMLVRALELPLNRRVRNLSLGMTMQLRLAIALSARPDLLVLDEPTNGLDPIVKRQFLQLIVQEAAQGSTVVIATHQLADVERIVDGVGLLYRGRMVMDGMLDDLKGAIKHVQAVLPGGPPADIDHWPGVLERTSRGQFYTFVVEGTGDDLAKRLRESGATYLEVMDVGFEELFRYVMQKEGYSRDGILLS</sequence>
<dbReference type="Pfam" id="PF00005">
    <property type="entry name" value="ABC_tran"/>
    <property type="match status" value="1"/>
</dbReference>
<gene>
    <name evidence="4" type="ORF">K1I37_13945</name>
</gene>
<dbReference type="CDD" id="cd03230">
    <property type="entry name" value="ABC_DR_subfamily_A"/>
    <property type="match status" value="1"/>
</dbReference>
<evidence type="ECO:0000313" key="5">
    <source>
        <dbReference type="Proteomes" id="UP000829401"/>
    </source>
</evidence>
<dbReference type="InterPro" id="IPR027417">
    <property type="entry name" value="P-loop_NTPase"/>
</dbReference>
<dbReference type="Proteomes" id="UP000829401">
    <property type="component" value="Chromosome"/>
</dbReference>
<dbReference type="OrthoDB" id="2290519at2"/>
<dbReference type="eggNOG" id="COG1131">
    <property type="taxonomic scope" value="Bacteria"/>
</dbReference>
<evidence type="ECO:0000256" key="3">
    <source>
        <dbReference type="ARBA" id="ARBA00022840"/>
    </source>
</evidence>
<dbReference type="STRING" id="1356854.N007_20065"/>
<dbReference type="InterPro" id="IPR003439">
    <property type="entry name" value="ABC_transporter-like_ATP-bd"/>
</dbReference>
<dbReference type="PROSITE" id="PS50893">
    <property type="entry name" value="ABC_TRANSPORTER_2"/>
    <property type="match status" value="1"/>
</dbReference>
<dbReference type="AlphaFoldDB" id="T0DT46"/>
<dbReference type="Gene3D" id="3.40.50.300">
    <property type="entry name" value="P-loop containing nucleotide triphosphate hydrolases"/>
    <property type="match status" value="1"/>
</dbReference>
<keyword evidence="5" id="KW-1185">Reference proteome</keyword>
<dbReference type="SMART" id="SM00382">
    <property type="entry name" value="AAA"/>
    <property type="match status" value="1"/>
</dbReference>
<keyword evidence="1" id="KW-0813">Transport</keyword>
<dbReference type="EMBL" id="CP080467">
    <property type="protein sequence ID" value="UNO47783.1"/>
    <property type="molecule type" value="Genomic_DNA"/>
</dbReference>
<accession>A0A9E7CV43</accession>